<evidence type="ECO:0000313" key="8">
    <source>
        <dbReference type="Proteomes" id="UP000249363"/>
    </source>
</evidence>
<dbReference type="PRINTS" id="PR01415">
    <property type="entry name" value="ANKYRIN"/>
</dbReference>
<dbReference type="GO" id="GO:0009116">
    <property type="term" value="P:nucleoside metabolic process"/>
    <property type="evidence" value="ECO:0007669"/>
    <property type="project" value="InterPro"/>
</dbReference>
<evidence type="ECO:0000256" key="3">
    <source>
        <dbReference type="ARBA" id="ARBA00023043"/>
    </source>
</evidence>
<dbReference type="Pfam" id="PF12796">
    <property type="entry name" value="Ank_2"/>
    <property type="match status" value="4"/>
</dbReference>
<evidence type="ECO:0000259" key="6">
    <source>
        <dbReference type="Pfam" id="PF24883"/>
    </source>
</evidence>
<dbReference type="EC" id="2.3.1.225" evidence="1"/>
<protein>
    <recommendedName>
        <fullName evidence="1">protein S-acyltransferase</fullName>
        <ecNumber evidence="1">2.3.1.225</ecNumber>
    </recommendedName>
</protein>
<feature type="repeat" description="ANK" evidence="4">
    <location>
        <begin position="817"/>
        <end position="849"/>
    </location>
</feature>
<evidence type="ECO:0000313" key="7">
    <source>
        <dbReference type="EMBL" id="RAO67869.1"/>
    </source>
</evidence>
<dbReference type="GO" id="GO:0019706">
    <property type="term" value="F:protein-cysteine S-palmitoyltransferase activity"/>
    <property type="evidence" value="ECO:0007669"/>
    <property type="project" value="UniProtKB-EC"/>
</dbReference>
<feature type="repeat" description="ANK" evidence="4">
    <location>
        <begin position="1080"/>
        <end position="1112"/>
    </location>
</feature>
<evidence type="ECO:0000256" key="1">
    <source>
        <dbReference type="ARBA" id="ARBA00012210"/>
    </source>
</evidence>
<dbReference type="PANTHER" id="PTHR24161">
    <property type="entry name" value="ANK_REP_REGION DOMAIN-CONTAINING PROTEIN-RELATED"/>
    <property type="match status" value="1"/>
</dbReference>
<feature type="repeat" description="ANK" evidence="4">
    <location>
        <begin position="1032"/>
        <end position="1064"/>
    </location>
</feature>
<dbReference type="Pfam" id="PF22939">
    <property type="entry name" value="WHD_GPIID"/>
    <property type="match status" value="1"/>
</dbReference>
<feature type="repeat" description="ANK" evidence="4">
    <location>
        <begin position="1123"/>
        <end position="1155"/>
    </location>
</feature>
<feature type="repeat" description="ANK" evidence="4">
    <location>
        <begin position="983"/>
        <end position="1015"/>
    </location>
</feature>
<accession>A0A364KWG5</accession>
<keyword evidence="8" id="KW-1185">Reference proteome</keyword>
<dbReference type="Pfam" id="PF00023">
    <property type="entry name" value="Ank"/>
    <property type="match status" value="1"/>
</dbReference>
<dbReference type="PANTHER" id="PTHR24161:SF85">
    <property type="entry name" value="PALMITOYLTRANSFERASE HIP14"/>
    <property type="match status" value="1"/>
</dbReference>
<dbReference type="STRING" id="1196081.A0A364KWG5"/>
<dbReference type="InterPro" id="IPR002110">
    <property type="entry name" value="Ankyrin_rpt"/>
</dbReference>
<dbReference type="InterPro" id="IPR035994">
    <property type="entry name" value="Nucleoside_phosphorylase_sf"/>
</dbReference>
<proteinExistence type="predicted"/>
<dbReference type="SMART" id="SM00248">
    <property type="entry name" value="ANK"/>
    <property type="match status" value="10"/>
</dbReference>
<dbReference type="GeneID" id="63793097"/>
<comment type="caution">
    <text evidence="7">The sequence shown here is derived from an EMBL/GenBank/DDBJ whole genome shotgun (WGS) entry which is preliminary data.</text>
</comment>
<evidence type="ECO:0000256" key="2">
    <source>
        <dbReference type="ARBA" id="ARBA00022737"/>
    </source>
</evidence>
<gene>
    <name evidence="7" type="ORF">BHQ10_003881</name>
</gene>
<evidence type="ECO:0000259" key="5">
    <source>
        <dbReference type="Pfam" id="PF22939"/>
    </source>
</evidence>
<dbReference type="Gene3D" id="1.25.40.20">
    <property type="entry name" value="Ankyrin repeat-containing domain"/>
    <property type="match status" value="5"/>
</dbReference>
<evidence type="ECO:0000256" key="4">
    <source>
        <dbReference type="PROSITE-ProRule" id="PRU00023"/>
    </source>
</evidence>
<keyword evidence="3 4" id="KW-0040">ANK repeat</keyword>
<feature type="repeat" description="ANK" evidence="4">
    <location>
        <begin position="850"/>
        <end position="882"/>
    </location>
</feature>
<dbReference type="SUPFAM" id="SSF48403">
    <property type="entry name" value="Ankyrin repeat"/>
    <property type="match status" value="1"/>
</dbReference>
<dbReference type="SUPFAM" id="SSF53167">
    <property type="entry name" value="Purine and uridine phosphorylases"/>
    <property type="match status" value="1"/>
</dbReference>
<dbReference type="InterPro" id="IPR036770">
    <property type="entry name" value="Ankyrin_rpt-contain_sf"/>
</dbReference>
<dbReference type="Proteomes" id="UP000249363">
    <property type="component" value="Unassembled WGS sequence"/>
</dbReference>
<feature type="domain" description="Nephrocystin 3-like N-terminal" evidence="6">
    <location>
        <begin position="371"/>
        <end position="535"/>
    </location>
</feature>
<feature type="domain" description="GPI inositol-deacylase winged helix" evidence="5">
    <location>
        <begin position="642"/>
        <end position="720"/>
    </location>
</feature>
<sequence>MSKKPTHGDYTVGWICPLEVEQIAALEMLDEEHERLPQPSTDHNVYNLGSIAGHNVVIAGLYQPGNSPAATVVTQMRTTFLNLRFGMLVGIGGGVPVKTDHGSIRLGDVVVSKPVGSNSGTLQYDHGKAKAGLFERTGALAPPPAVLLNAAQDLQAKRARSRHDPLEKNLKRIDTSVPGLQRYKHPGAAHDCLYASDYIHKKPGESCADCGCDPSRRIQETVDDGDDGDAPFIVVHRGTIASGELVIKDAMLRDTLANEHGVLCFETEAAGSLADFPCIVIRGISDYCDSHKNDLWHGYAAVAAAAYARQLFFHIPIKETKRYISETAETDIRYLKKQQDTKARQRILDWLTPVDYGAQQSDYMRMRAPASGKWLLESAEYQAWLKADKQTLICPGIPGAGKTILTAVVVDDLTERVNSDPAIGMAYIYCNFRQQAMQSIDDLMTSLVKQLTQCQALLPKSVEYLYEKHQKKRTRPSLDEILDLLQNVVKMYTRLFIVVDALDECRVSDDTRARLLSELFSLQTLHGVNIFATSRNIPQIIDQFYGSISVEIRAHDEDVLQYLNGRIAQSESKVLRTCSEEIKSGITNVIDGMFLLAQLHFDSIKTKVTAKKVKEALRNLPRGSHAYSDVYKNAMERIKTQDTDSWELAKNILSWIIHAKRPLKIGELQHALAVEDGEPELDAENIPHVEDMISVCAGLVIVDEESEIVRLVHYTTQEYFERAWTLWFPSAQIDITRTCITYLSLKTFEAGLCSSTEDFQLSNIFYDYVARHWGHHAYVASIGVEDMIFKFLQNDAQVSSAVQAMLFNEGSPKNVPKGISGLHLAAWFGLTRILSGFLRNGYDPDIKDSGKRTPLSYAARNGHEKAVQLLLNRGADIHAKGNGPGGGGGDHYWSYSDQTPLMYAARNGEVAVVRLLLFSGADVSAKGFSDRDSDDHTYGQTALMYAVRNGHEAVVRVLLSSGADVNAGEGCHNGDGIWFYEYKERTALMHAAMKGHETIVQLLIIGGADVNAEEAGGSNGSGCYDDEYPRYYHRTALMYAARNGHEKVAQLLLCNGADVNAAECGSRNVHRNTNRFPFYDGLTALMYAAKNGHEMMVRLLLSHGAEVNERETGHKCHDSYDFDGRTALMYAAIGGHENVVQLLLDGGADANAKEKGYYDYGFNDKDEDGDDNDNDDCGRTALTYAIMNGQEAVVRLLLTANKADINTKDCAGRTPLWYATDKGQETMMRLLLENGAIRT</sequence>
<keyword evidence="2" id="KW-0677">Repeat</keyword>
<dbReference type="Gene3D" id="3.40.50.300">
    <property type="entry name" value="P-loop containing nucleotide triphosphate hydrolases"/>
    <property type="match status" value="1"/>
</dbReference>
<name>A0A364KWG5_TALAM</name>
<organism evidence="7 8">
    <name type="scientific">Talaromyces amestolkiae</name>
    <dbReference type="NCBI Taxonomy" id="1196081"/>
    <lineage>
        <taxon>Eukaryota</taxon>
        <taxon>Fungi</taxon>
        <taxon>Dikarya</taxon>
        <taxon>Ascomycota</taxon>
        <taxon>Pezizomycotina</taxon>
        <taxon>Eurotiomycetes</taxon>
        <taxon>Eurotiomycetidae</taxon>
        <taxon>Eurotiales</taxon>
        <taxon>Trichocomaceae</taxon>
        <taxon>Talaromyces</taxon>
        <taxon>Talaromyces sect. Talaromyces</taxon>
    </lineage>
</organism>
<dbReference type="SUPFAM" id="SSF52540">
    <property type="entry name" value="P-loop containing nucleoside triphosphate hydrolases"/>
    <property type="match status" value="1"/>
</dbReference>
<dbReference type="InterPro" id="IPR056884">
    <property type="entry name" value="NPHP3-like_N"/>
</dbReference>
<dbReference type="RefSeq" id="XP_040732385.1">
    <property type="nucleotide sequence ID" value="XM_040876186.1"/>
</dbReference>
<dbReference type="AlphaFoldDB" id="A0A364KWG5"/>
<dbReference type="PROSITE" id="PS50297">
    <property type="entry name" value="ANK_REP_REGION"/>
    <property type="match status" value="8"/>
</dbReference>
<feature type="repeat" description="ANK" evidence="4">
    <location>
        <begin position="896"/>
        <end position="928"/>
    </location>
</feature>
<dbReference type="Pfam" id="PF24883">
    <property type="entry name" value="NPHP3_N"/>
    <property type="match status" value="1"/>
</dbReference>
<dbReference type="InterPro" id="IPR027417">
    <property type="entry name" value="P-loop_NTPase"/>
</dbReference>
<feature type="repeat" description="ANK" evidence="4">
    <location>
        <begin position="1211"/>
        <end position="1239"/>
    </location>
</feature>
<dbReference type="EMBL" id="MIKG01000006">
    <property type="protein sequence ID" value="RAO67869.1"/>
    <property type="molecule type" value="Genomic_DNA"/>
</dbReference>
<reference evidence="7 8" key="1">
    <citation type="journal article" date="2017" name="Biotechnol. Biofuels">
        <title>Differential beta-glucosidase expression as a function of carbon source availability in Talaromyces amestolkiae: a genomic and proteomic approach.</title>
        <authorList>
            <person name="de Eugenio L.I."/>
            <person name="Mendez-Liter J.A."/>
            <person name="Nieto-Dominguez M."/>
            <person name="Alonso L."/>
            <person name="Gil-Munoz J."/>
            <person name="Barriuso J."/>
            <person name="Prieto A."/>
            <person name="Martinez M.J."/>
        </authorList>
    </citation>
    <scope>NUCLEOTIDE SEQUENCE [LARGE SCALE GENOMIC DNA]</scope>
    <source>
        <strain evidence="7 8">CIB</strain>
    </source>
</reference>
<feature type="repeat" description="ANK" evidence="4">
    <location>
        <begin position="938"/>
        <end position="970"/>
    </location>
</feature>
<dbReference type="OrthoDB" id="4221929at2759"/>
<dbReference type="Gene3D" id="3.40.50.1580">
    <property type="entry name" value="Nucleoside phosphorylase domain"/>
    <property type="match status" value="1"/>
</dbReference>
<dbReference type="PROSITE" id="PS50088">
    <property type="entry name" value="ANK_REPEAT"/>
    <property type="match status" value="9"/>
</dbReference>
<dbReference type="InterPro" id="IPR054471">
    <property type="entry name" value="GPIID_WHD"/>
</dbReference>